<feature type="signal peptide" evidence="2">
    <location>
        <begin position="1"/>
        <end position="16"/>
    </location>
</feature>
<keyword evidence="2" id="KW-0732">Signal</keyword>
<dbReference type="EMBL" id="JAJJHW010002585">
    <property type="protein sequence ID" value="KAH8371498.1"/>
    <property type="molecule type" value="Genomic_DNA"/>
</dbReference>
<accession>A0AAD4PLR8</accession>
<keyword evidence="1" id="KW-0472">Membrane</keyword>
<keyword evidence="1" id="KW-1133">Transmembrane helix</keyword>
<dbReference type="AlphaFoldDB" id="A0AAD4PLR8"/>
<organism evidence="3 4">
    <name type="scientific">Drosophila rubida</name>
    <dbReference type="NCBI Taxonomy" id="30044"/>
    <lineage>
        <taxon>Eukaryota</taxon>
        <taxon>Metazoa</taxon>
        <taxon>Ecdysozoa</taxon>
        <taxon>Arthropoda</taxon>
        <taxon>Hexapoda</taxon>
        <taxon>Insecta</taxon>
        <taxon>Pterygota</taxon>
        <taxon>Neoptera</taxon>
        <taxon>Endopterygota</taxon>
        <taxon>Diptera</taxon>
        <taxon>Brachycera</taxon>
        <taxon>Muscomorpha</taxon>
        <taxon>Ephydroidea</taxon>
        <taxon>Drosophilidae</taxon>
        <taxon>Drosophila</taxon>
    </lineage>
</organism>
<sequence length="169" mass="18473">MLSLKMFFIMLVACWAIHLQFKLVLDSKGQLGVSIANLWSSLLLSNIVTIPAILATFSKVGKSTVGIRWICVAPYLLTCIFTAANKVIYMVDAAVSLSIQPINDFDIVVLNLIMMFVLLVFSLLEIGLAMFFLAGCNVPLEPPGPHELATIIRMEITPAMAARICGLLD</sequence>
<evidence type="ECO:0000256" key="2">
    <source>
        <dbReference type="SAM" id="SignalP"/>
    </source>
</evidence>
<keyword evidence="1" id="KW-0812">Transmembrane</keyword>
<protein>
    <submittedName>
        <fullName evidence="3">Uncharacterized protein</fullName>
    </submittedName>
</protein>
<evidence type="ECO:0000313" key="3">
    <source>
        <dbReference type="EMBL" id="KAH8371498.1"/>
    </source>
</evidence>
<reference evidence="3" key="1">
    <citation type="journal article" date="2021" name="Mol. Ecol. Resour.">
        <title>Phylogenomic analyses of the genus Drosophila reveals genomic signals of climate adaptation.</title>
        <authorList>
            <person name="Li F."/>
            <person name="Rane R.V."/>
            <person name="Luria V."/>
            <person name="Xiong Z."/>
            <person name="Chen J."/>
            <person name="Li Z."/>
            <person name="Catullo R.A."/>
            <person name="Griffin P.C."/>
            <person name="Schiffer M."/>
            <person name="Pearce S."/>
            <person name="Lee S.F."/>
            <person name="McElroy K."/>
            <person name="Stocker A."/>
            <person name="Shirriffs J."/>
            <person name="Cockerell F."/>
            <person name="Coppin C."/>
            <person name="Sgro C.M."/>
            <person name="Karger A."/>
            <person name="Cain J.W."/>
            <person name="Weber J.A."/>
            <person name="Santpere G."/>
            <person name="Kirschner M.W."/>
            <person name="Hoffmann A.A."/>
            <person name="Oakeshott J.G."/>
            <person name="Zhang G."/>
        </authorList>
    </citation>
    <scope>NUCLEOTIDE SEQUENCE</scope>
    <source>
        <strain evidence="3">BGI-SZ-2011g</strain>
    </source>
</reference>
<gene>
    <name evidence="3" type="ORF">KR093_007700</name>
</gene>
<keyword evidence="4" id="KW-1185">Reference proteome</keyword>
<feature type="transmembrane region" description="Helical" evidence="1">
    <location>
        <begin position="108"/>
        <end position="133"/>
    </location>
</feature>
<feature type="transmembrane region" description="Helical" evidence="1">
    <location>
        <begin position="38"/>
        <end position="57"/>
    </location>
</feature>
<evidence type="ECO:0000256" key="1">
    <source>
        <dbReference type="SAM" id="Phobius"/>
    </source>
</evidence>
<comment type="caution">
    <text evidence="3">The sequence shown here is derived from an EMBL/GenBank/DDBJ whole genome shotgun (WGS) entry which is preliminary data.</text>
</comment>
<feature type="chain" id="PRO_5042059714" evidence="2">
    <location>
        <begin position="17"/>
        <end position="169"/>
    </location>
</feature>
<name>A0AAD4PLR8_9MUSC</name>
<proteinExistence type="predicted"/>
<evidence type="ECO:0000313" key="4">
    <source>
        <dbReference type="Proteomes" id="UP001200034"/>
    </source>
</evidence>
<feature type="transmembrane region" description="Helical" evidence="1">
    <location>
        <begin position="69"/>
        <end position="88"/>
    </location>
</feature>
<dbReference type="Proteomes" id="UP001200034">
    <property type="component" value="Unassembled WGS sequence"/>
</dbReference>